<evidence type="ECO:0000256" key="3">
    <source>
        <dbReference type="ARBA" id="ARBA00022771"/>
    </source>
</evidence>
<gene>
    <name evidence="8" type="ORF">F511_40465</name>
</gene>
<evidence type="ECO:0000256" key="5">
    <source>
        <dbReference type="PROSITE-ProRule" id="PRU00723"/>
    </source>
</evidence>
<dbReference type="PANTHER" id="PTHR12547">
    <property type="entry name" value="CCCH ZINC FINGER/TIS11-RELATED"/>
    <property type="match status" value="1"/>
</dbReference>
<dbReference type="Proteomes" id="UP000250235">
    <property type="component" value="Unassembled WGS sequence"/>
</dbReference>
<dbReference type="PROSITE" id="PS50103">
    <property type="entry name" value="ZF_C3H1"/>
    <property type="match status" value="2"/>
</dbReference>
<evidence type="ECO:0000313" key="9">
    <source>
        <dbReference type="Proteomes" id="UP000250235"/>
    </source>
</evidence>
<feature type="zinc finger region" description="C3H1-type" evidence="5">
    <location>
        <begin position="239"/>
        <end position="267"/>
    </location>
</feature>
<protein>
    <submittedName>
        <fullName evidence="8">Zinc finger CCCH domain-containing protein 14</fullName>
    </submittedName>
</protein>
<keyword evidence="2" id="KW-0677">Repeat</keyword>
<feature type="domain" description="C3H1-type" evidence="7">
    <location>
        <begin position="277"/>
        <end position="305"/>
    </location>
</feature>
<reference evidence="8 9" key="1">
    <citation type="journal article" date="2015" name="Proc. Natl. Acad. Sci. U.S.A.">
        <title>The resurrection genome of Boea hygrometrica: A blueprint for survival of dehydration.</title>
        <authorList>
            <person name="Xiao L."/>
            <person name="Yang G."/>
            <person name="Zhang L."/>
            <person name="Yang X."/>
            <person name="Zhao S."/>
            <person name="Ji Z."/>
            <person name="Zhou Q."/>
            <person name="Hu M."/>
            <person name="Wang Y."/>
            <person name="Chen M."/>
            <person name="Xu Y."/>
            <person name="Jin H."/>
            <person name="Xiao X."/>
            <person name="Hu G."/>
            <person name="Bao F."/>
            <person name="Hu Y."/>
            <person name="Wan P."/>
            <person name="Li L."/>
            <person name="Deng X."/>
            <person name="Kuang T."/>
            <person name="Xiang C."/>
            <person name="Zhu J.K."/>
            <person name="Oliver M.J."/>
            <person name="He Y."/>
        </authorList>
    </citation>
    <scope>NUCLEOTIDE SEQUENCE [LARGE SCALE GENOMIC DNA]</scope>
    <source>
        <strain evidence="9">cv. XS01</strain>
    </source>
</reference>
<evidence type="ECO:0000256" key="1">
    <source>
        <dbReference type="ARBA" id="ARBA00022723"/>
    </source>
</evidence>
<dbReference type="FunFam" id="4.10.1000.10:FF:000002">
    <property type="entry name" value="Zinc finger protein 36, C3H1 type-like 1"/>
    <property type="match status" value="1"/>
</dbReference>
<evidence type="ECO:0000259" key="7">
    <source>
        <dbReference type="PROSITE" id="PS50103"/>
    </source>
</evidence>
<dbReference type="InterPro" id="IPR045877">
    <property type="entry name" value="ZFP36-like"/>
</dbReference>
<dbReference type="EMBL" id="KQ990236">
    <property type="protein sequence ID" value="KZV53508.1"/>
    <property type="molecule type" value="Genomic_DNA"/>
</dbReference>
<dbReference type="GO" id="GO:0003729">
    <property type="term" value="F:mRNA binding"/>
    <property type="evidence" value="ECO:0007669"/>
    <property type="project" value="InterPro"/>
</dbReference>
<dbReference type="Gene3D" id="4.10.1000.10">
    <property type="entry name" value="Zinc finger, CCCH-type"/>
    <property type="match status" value="2"/>
</dbReference>
<dbReference type="FunFam" id="4.10.1000.10:FF:000001">
    <property type="entry name" value="zinc finger CCCH domain-containing protein 15-like"/>
    <property type="match status" value="1"/>
</dbReference>
<keyword evidence="3 5" id="KW-0863">Zinc-finger</keyword>
<accession>A0A2Z7D8C6</accession>
<evidence type="ECO:0000256" key="6">
    <source>
        <dbReference type="SAM" id="Coils"/>
    </source>
</evidence>
<keyword evidence="9" id="KW-1185">Reference proteome</keyword>
<dbReference type="SUPFAM" id="SSF90229">
    <property type="entry name" value="CCCH zinc finger"/>
    <property type="match status" value="2"/>
</dbReference>
<keyword evidence="6" id="KW-0175">Coiled coil</keyword>
<evidence type="ECO:0000256" key="2">
    <source>
        <dbReference type="ARBA" id="ARBA00022737"/>
    </source>
</evidence>
<keyword evidence="1 5" id="KW-0479">Metal-binding</keyword>
<dbReference type="GO" id="GO:0008270">
    <property type="term" value="F:zinc ion binding"/>
    <property type="evidence" value="ECO:0007669"/>
    <property type="project" value="UniProtKB-KW"/>
</dbReference>
<keyword evidence="4 5" id="KW-0862">Zinc</keyword>
<dbReference type="Pfam" id="PF00642">
    <property type="entry name" value="zf-CCCH"/>
    <property type="match status" value="1"/>
</dbReference>
<sequence length="317" mass="35773">MQKDNTVYDDFTNSVAGKSTVVTSPMNFSLSNPFLSPRSTNCLNLNPSYSTLFKNYGSQSLSDAVSVEGALASANRQMRSSSSILEFQQLYNRHTVCIGQLHDSIEEVDKLRRENNSLRVRNDDLGRRLALLTSRDRILSDFNRLNISSPVAASPAAGIATPRPFIEHNRIEQRSTERESLPKSIAVRSSGYLKINRPGQETTRQKSVCQSSPESQRVYVPGSKNEEESLEFEVYNQGMFKTELCNKWQETGACPYGDNCQFAHGINELRPVIRHPRYKTEVCRMVLTGDICPYGHRCHFRHSLTEQERLMAAASPQ</sequence>
<organism evidence="8 9">
    <name type="scientific">Dorcoceras hygrometricum</name>
    <dbReference type="NCBI Taxonomy" id="472368"/>
    <lineage>
        <taxon>Eukaryota</taxon>
        <taxon>Viridiplantae</taxon>
        <taxon>Streptophyta</taxon>
        <taxon>Embryophyta</taxon>
        <taxon>Tracheophyta</taxon>
        <taxon>Spermatophyta</taxon>
        <taxon>Magnoliopsida</taxon>
        <taxon>eudicotyledons</taxon>
        <taxon>Gunneridae</taxon>
        <taxon>Pentapetalae</taxon>
        <taxon>asterids</taxon>
        <taxon>lamiids</taxon>
        <taxon>Lamiales</taxon>
        <taxon>Gesneriaceae</taxon>
        <taxon>Didymocarpoideae</taxon>
        <taxon>Trichosporeae</taxon>
        <taxon>Loxocarpinae</taxon>
        <taxon>Dorcoceras</taxon>
    </lineage>
</organism>
<dbReference type="AlphaFoldDB" id="A0A2Z7D8C6"/>
<feature type="zinc finger region" description="C3H1-type" evidence="5">
    <location>
        <begin position="277"/>
        <end position="305"/>
    </location>
</feature>
<dbReference type="SMART" id="SM00356">
    <property type="entry name" value="ZnF_C3H1"/>
    <property type="match status" value="2"/>
</dbReference>
<dbReference type="PANTHER" id="PTHR12547:SF162">
    <property type="entry name" value="ZINC FINGER CCCH DOMAIN-CONTAINING PROTEIN 15"/>
    <property type="match status" value="1"/>
</dbReference>
<proteinExistence type="predicted"/>
<name>A0A2Z7D8C6_9LAMI</name>
<evidence type="ECO:0000256" key="4">
    <source>
        <dbReference type="ARBA" id="ARBA00022833"/>
    </source>
</evidence>
<feature type="domain" description="C3H1-type" evidence="7">
    <location>
        <begin position="239"/>
        <end position="267"/>
    </location>
</feature>
<dbReference type="InterPro" id="IPR036855">
    <property type="entry name" value="Znf_CCCH_sf"/>
</dbReference>
<evidence type="ECO:0000313" key="8">
    <source>
        <dbReference type="EMBL" id="KZV53508.1"/>
    </source>
</evidence>
<feature type="coiled-coil region" evidence="6">
    <location>
        <begin position="101"/>
        <end position="128"/>
    </location>
</feature>
<dbReference type="InterPro" id="IPR000571">
    <property type="entry name" value="Znf_CCCH"/>
</dbReference>
<dbReference type="OrthoDB" id="410307at2759"/>